<dbReference type="PROSITE" id="PS00110">
    <property type="entry name" value="PYRUVATE_KINASE"/>
    <property type="match status" value="1"/>
</dbReference>
<dbReference type="InterPro" id="IPR015806">
    <property type="entry name" value="Pyrv_Knase_insert_dom_sf"/>
</dbReference>
<proteinExistence type="inferred from homology"/>
<evidence type="ECO:0000256" key="5">
    <source>
        <dbReference type="ARBA" id="ARBA00012142"/>
    </source>
</evidence>
<keyword evidence="8" id="KW-0547">Nucleotide-binding</keyword>
<dbReference type="EMBL" id="CP000438">
    <property type="protein sequence ID" value="ABJ10678.1"/>
    <property type="molecule type" value="Genomic_DNA"/>
</dbReference>
<evidence type="ECO:0000256" key="13">
    <source>
        <dbReference type="ARBA" id="ARBA00023152"/>
    </source>
</evidence>
<evidence type="ECO:0000256" key="2">
    <source>
        <dbReference type="ARBA" id="ARBA00001958"/>
    </source>
</evidence>
<comment type="pathway">
    <text evidence="3 16">Carbohydrate degradation; glycolysis; pyruvate from D-glyceraldehyde 3-phosphate: step 5/5.</text>
</comment>
<dbReference type="InterPro" id="IPR015813">
    <property type="entry name" value="Pyrv/PenolPyrv_kinase-like_dom"/>
</dbReference>
<evidence type="ECO:0000259" key="18">
    <source>
        <dbReference type="Pfam" id="PF02887"/>
    </source>
</evidence>
<evidence type="ECO:0000256" key="1">
    <source>
        <dbReference type="ARBA" id="ARBA00001946"/>
    </source>
</evidence>
<dbReference type="RefSeq" id="WP_003087178.1">
    <property type="nucleotide sequence ID" value="NC_008463.1"/>
</dbReference>
<dbReference type="SUPFAM" id="SSF52935">
    <property type="entry name" value="PK C-terminal domain-like"/>
    <property type="match status" value="1"/>
</dbReference>
<evidence type="ECO:0000313" key="20">
    <source>
        <dbReference type="Proteomes" id="UP000000653"/>
    </source>
</evidence>
<dbReference type="Gene3D" id="3.20.20.60">
    <property type="entry name" value="Phosphoenolpyruvate-binding domains"/>
    <property type="match status" value="1"/>
</dbReference>
<evidence type="ECO:0000313" key="19">
    <source>
        <dbReference type="EMBL" id="ABJ10678.1"/>
    </source>
</evidence>
<dbReference type="UniPathway" id="UPA00109">
    <property type="reaction ID" value="UER00188"/>
</dbReference>
<dbReference type="GO" id="GO:0030955">
    <property type="term" value="F:potassium ion binding"/>
    <property type="evidence" value="ECO:0007669"/>
    <property type="project" value="UniProtKB-UniRule"/>
</dbReference>
<feature type="domain" description="Pyruvate kinase C-terminal" evidence="18">
    <location>
        <begin position="355"/>
        <end position="467"/>
    </location>
</feature>
<dbReference type="NCBIfam" id="TIGR01064">
    <property type="entry name" value="pyruv_kin"/>
    <property type="match status" value="1"/>
</dbReference>
<dbReference type="FunFam" id="3.40.1380.20:FF:000009">
    <property type="entry name" value="Pyruvate kinase"/>
    <property type="match status" value="1"/>
</dbReference>
<dbReference type="NCBIfam" id="NF004491">
    <property type="entry name" value="PRK05826.1"/>
    <property type="match status" value="1"/>
</dbReference>
<dbReference type="NCBIfam" id="NF004886">
    <property type="entry name" value="PRK06247.1"/>
    <property type="match status" value="1"/>
</dbReference>
<evidence type="ECO:0000256" key="15">
    <source>
        <dbReference type="NCBIfam" id="TIGR01064"/>
    </source>
</evidence>
<dbReference type="EC" id="2.7.1.40" evidence="5 15"/>
<dbReference type="GO" id="GO:0000287">
    <property type="term" value="F:magnesium ion binding"/>
    <property type="evidence" value="ECO:0007669"/>
    <property type="project" value="UniProtKB-UniRule"/>
</dbReference>
<feature type="domain" description="Pyruvate kinase barrel" evidence="17">
    <location>
        <begin position="5"/>
        <end position="322"/>
    </location>
</feature>
<accession>A0A0H2Z959</accession>
<keyword evidence="10" id="KW-0067">ATP-binding</keyword>
<evidence type="ECO:0000256" key="14">
    <source>
        <dbReference type="ARBA" id="ARBA00023317"/>
    </source>
</evidence>
<reference evidence="19 20" key="1">
    <citation type="journal article" date="2006" name="Genome Biol.">
        <title>Genomic analysis reveals that Pseudomonas aeruginosa virulence is combinatorial.</title>
        <authorList>
            <person name="Lee D.G."/>
            <person name="Urbach J.M."/>
            <person name="Wu G."/>
            <person name="Liberati N.T."/>
            <person name="Feinbaum R.L."/>
            <person name="Miyata S."/>
            <person name="Diggins L.T."/>
            <person name="He J."/>
            <person name="Saucier M."/>
            <person name="Deziel E."/>
            <person name="Friedman L."/>
            <person name="Li L."/>
            <person name="Grills G."/>
            <person name="Montgomery K."/>
            <person name="Kucherlapati R."/>
            <person name="Rahme L.G."/>
            <person name="Ausubel F.M."/>
        </authorList>
    </citation>
    <scope>NUCLEOTIDE SEQUENCE [LARGE SCALE GENOMIC DNA]</scope>
    <source>
        <strain evidence="19 20">UCBPP-PA14</strain>
    </source>
</reference>
<dbReference type="InterPro" id="IPR015795">
    <property type="entry name" value="Pyrv_Knase_C"/>
</dbReference>
<dbReference type="InterPro" id="IPR015793">
    <property type="entry name" value="Pyrv_Knase_brl"/>
</dbReference>
<name>A0A0H2Z959_PSEAB</name>
<keyword evidence="6 16" id="KW-0808">Transferase</keyword>
<evidence type="ECO:0000256" key="4">
    <source>
        <dbReference type="ARBA" id="ARBA00008663"/>
    </source>
</evidence>
<protein>
    <recommendedName>
        <fullName evidence="5 15">Pyruvate kinase</fullName>
        <ecNumber evidence="5 15">2.7.1.40</ecNumber>
    </recommendedName>
</protein>
<evidence type="ECO:0000256" key="9">
    <source>
        <dbReference type="ARBA" id="ARBA00022777"/>
    </source>
</evidence>
<dbReference type="HOGENOM" id="CLU_015439_0_2_6"/>
<dbReference type="InterPro" id="IPR040442">
    <property type="entry name" value="Pyrv_kinase-like_dom_sf"/>
</dbReference>
<gene>
    <name evidence="19" type="primary">pykF</name>
    <name evidence="19" type="ordered locus">PA14_45050</name>
</gene>
<comment type="cofactor">
    <cofactor evidence="1">
        <name>Mg(2+)</name>
        <dbReference type="ChEBI" id="CHEBI:18420"/>
    </cofactor>
</comment>
<keyword evidence="14 19" id="KW-0670">Pyruvate</keyword>
<dbReference type="Pfam" id="PF00224">
    <property type="entry name" value="PK"/>
    <property type="match status" value="1"/>
</dbReference>
<dbReference type="KEGG" id="pau:PA14_45050"/>
<dbReference type="FunFam" id="2.40.33.10:FF:000001">
    <property type="entry name" value="Pyruvate kinase"/>
    <property type="match status" value="1"/>
</dbReference>
<keyword evidence="11 16" id="KW-0460">Magnesium</keyword>
<keyword evidence="7" id="KW-0479">Metal-binding</keyword>
<keyword evidence="13 16" id="KW-0324">Glycolysis</keyword>
<dbReference type="BioCyc" id="PAER208963:G1G74-3785-MONOMER"/>
<dbReference type="SUPFAM" id="SSF51621">
    <property type="entry name" value="Phosphoenolpyruvate/pyruvate domain"/>
    <property type="match status" value="1"/>
</dbReference>
<comment type="similarity">
    <text evidence="4 16">Belongs to the pyruvate kinase family.</text>
</comment>
<dbReference type="NCBIfam" id="NF004978">
    <property type="entry name" value="PRK06354.1"/>
    <property type="match status" value="1"/>
</dbReference>
<dbReference type="GO" id="GO:0016301">
    <property type="term" value="F:kinase activity"/>
    <property type="evidence" value="ECO:0007669"/>
    <property type="project" value="UniProtKB-KW"/>
</dbReference>
<dbReference type="Pfam" id="PF02887">
    <property type="entry name" value="PK_C"/>
    <property type="match status" value="1"/>
</dbReference>
<dbReference type="GO" id="GO:0005524">
    <property type="term" value="F:ATP binding"/>
    <property type="evidence" value="ECO:0007669"/>
    <property type="project" value="UniProtKB-KW"/>
</dbReference>
<dbReference type="SMR" id="A0A0H2Z959"/>
<evidence type="ECO:0000256" key="8">
    <source>
        <dbReference type="ARBA" id="ARBA00022741"/>
    </source>
</evidence>
<dbReference type="SUPFAM" id="SSF50800">
    <property type="entry name" value="PK beta-barrel domain-like"/>
    <property type="match status" value="1"/>
</dbReference>
<evidence type="ECO:0000256" key="3">
    <source>
        <dbReference type="ARBA" id="ARBA00004997"/>
    </source>
</evidence>
<dbReference type="InterPro" id="IPR011037">
    <property type="entry name" value="Pyrv_Knase-like_insert_dom_sf"/>
</dbReference>
<keyword evidence="9 16" id="KW-0418">Kinase</keyword>
<keyword evidence="12" id="KW-0630">Potassium</keyword>
<dbReference type="Gene3D" id="2.40.33.10">
    <property type="entry name" value="PK beta-barrel domain-like"/>
    <property type="match status" value="1"/>
</dbReference>
<evidence type="ECO:0000256" key="7">
    <source>
        <dbReference type="ARBA" id="ARBA00022723"/>
    </source>
</evidence>
<organism evidence="19 20">
    <name type="scientific">Pseudomonas aeruginosa (strain UCBPP-PA14)</name>
    <dbReference type="NCBI Taxonomy" id="208963"/>
    <lineage>
        <taxon>Bacteria</taxon>
        <taxon>Pseudomonadati</taxon>
        <taxon>Pseudomonadota</taxon>
        <taxon>Gammaproteobacteria</taxon>
        <taxon>Pseudomonadales</taxon>
        <taxon>Pseudomonadaceae</taxon>
        <taxon>Pseudomonas</taxon>
    </lineage>
</organism>
<dbReference type="PRINTS" id="PR01050">
    <property type="entry name" value="PYRUVTKNASE"/>
</dbReference>
<comment type="catalytic activity">
    <reaction evidence="16">
        <text>pyruvate + ATP = phosphoenolpyruvate + ADP + H(+)</text>
        <dbReference type="Rhea" id="RHEA:18157"/>
        <dbReference type="ChEBI" id="CHEBI:15361"/>
        <dbReference type="ChEBI" id="CHEBI:15378"/>
        <dbReference type="ChEBI" id="CHEBI:30616"/>
        <dbReference type="ChEBI" id="CHEBI:58702"/>
        <dbReference type="ChEBI" id="CHEBI:456216"/>
        <dbReference type="EC" id="2.7.1.40"/>
    </reaction>
</comment>
<dbReference type="AlphaFoldDB" id="A0A0H2Z959"/>
<dbReference type="Proteomes" id="UP000000653">
    <property type="component" value="Chromosome"/>
</dbReference>
<comment type="cofactor">
    <cofactor evidence="2">
        <name>K(+)</name>
        <dbReference type="ChEBI" id="CHEBI:29103"/>
    </cofactor>
</comment>
<evidence type="ECO:0000259" key="17">
    <source>
        <dbReference type="Pfam" id="PF00224"/>
    </source>
</evidence>
<evidence type="ECO:0000256" key="6">
    <source>
        <dbReference type="ARBA" id="ARBA00022679"/>
    </source>
</evidence>
<sequence>MTADKKAKILATLGPATRSRDDIRALVEAGANLFRLNFSHGDYADHAQRFAWVREVEAELNYPIGVLMDLQGPKLRVGRFAAGAVQLQRGQTFTLDLSDAPGDERRVNLPHPEIIHALEPGMSLLLDDGKIRLEVVNGHSDAIETRVAVGGELSDRKGVNVPEAVLQLSPLTDKDRRDLAFGLELGVDWVALSFVQRPEDIDEARGLIGDKAFLMAKIEKPSAVSAIEAIAERADAIMVARGDLGVEVPAESVPGIQKRIVQVCRQLGKPVVVATQMLESMRFSPAPTRAEVTDVATAVGAGADAVMLSAETASGQYPREAVEMMAKIVRQVEAEPDYHVQLEVNRPQPDATVSDAISCAIRRVSRILPVAVLVNYTESGNSTLRAARERPKAPILSLTPNLRTARRLTVAWGVYSVVNEQLAHVDEICSTALDIALAQRMARRGDTVVVTAGVPFGRPGSTNMLRIETVAPPLGDL</sequence>
<evidence type="ECO:0000256" key="11">
    <source>
        <dbReference type="ARBA" id="ARBA00022842"/>
    </source>
</evidence>
<dbReference type="Gene3D" id="3.40.1380.20">
    <property type="entry name" value="Pyruvate kinase, C-terminal domain"/>
    <property type="match status" value="1"/>
</dbReference>
<evidence type="ECO:0000256" key="10">
    <source>
        <dbReference type="ARBA" id="ARBA00022840"/>
    </source>
</evidence>
<evidence type="ECO:0000256" key="16">
    <source>
        <dbReference type="RuleBase" id="RU000504"/>
    </source>
</evidence>
<evidence type="ECO:0000256" key="12">
    <source>
        <dbReference type="ARBA" id="ARBA00022958"/>
    </source>
</evidence>
<dbReference type="InterPro" id="IPR018209">
    <property type="entry name" value="Pyrv_Knase_AS"/>
</dbReference>
<dbReference type="InterPro" id="IPR036918">
    <property type="entry name" value="Pyrv_Knase_C_sf"/>
</dbReference>
<dbReference type="GO" id="GO:0004743">
    <property type="term" value="F:pyruvate kinase activity"/>
    <property type="evidence" value="ECO:0007669"/>
    <property type="project" value="UniProtKB-UniRule"/>
</dbReference>
<dbReference type="InterPro" id="IPR001697">
    <property type="entry name" value="Pyr_Knase"/>
</dbReference>
<dbReference type="PANTHER" id="PTHR11817">
    <property type="entry name" value="PYRUVATE KINASE"/>
    <property type="match status" value="1"/>
</dbReference>